<feature type="domain" description="DUF4873" evidence="2">
    <location>
        <begin position="15"/>
        <end position="89"/>
    </location>
</feature>
<evidence type="ECO:0000256" key="1">
    <source>
        <dbReference type="SAM" id="MobiDB-lite"/>
    </source>
</evidence>
<keyword evidence="4" id="KW-1185">Reference proteome</keyword>
<accession>A0ABZ1SD74</accession>
<evidence type="ECO:0000259" key="2">
    <source>
        <dbReference type="Pfam" id="PF16170"/>
    </source>
</evidence>
<protein>
    <submittedName>
        <fullName evidence="3">DUF4873 domain-containing protein</fullName>
    </submittedName>
</protein>
<dbReference type="Proteomes" id="UP001432190">
    <property type="component" value="Chromosome"/>
</dbReference>
<evidence type="ECO:0000313" key="3">
    <source>
        <dbReference type="EMBL" id="WUP51708.1"/>
    </source>
</evidence>
<dbReference type="InterPro" id="IPR032371">
    <property type="entry name" value="DUF4873"/>
</dbReference>
<sequence length="103" mass="11253">MESHDGYRGAGYVGDTPVRVHLSGRWEPVDGRYHWGGRIEPDPRVARLLRAGHRQVALRIADRVSPARLAEVDPWGGVRITGVGGPPWPPEDEPAATTGAREV</sequence>
<reference evidence="3" key="1">
    <citation type="submission" date="2022-10" db="EMBL/GenBank/DDBJ databases">
        <title>The complete genomes of actinobacterial strains from the NBC collection.</title>
        <authorList>
            <person name="Joergensen T.S."/>
            <person name="Alvarez Arevalo M."/>
            <person name="Sterndorff E.B."/>
            <person name="Faurdal D."/>
            <person name="Vuksanovic O."/>
            <person name="Mourched A.-S."/>
            <person name="Charusanti P."/>
            <person name="Shaw S."/>
            <person name="Blin K."/>
            <person name="Weber T."/>
        </authorList>
    </citation>
    <scope>NUCLEOTIDE SEQUENCE</scope>
    <source>
        <strain evidence="3">NBC_00256</strain>
    </source>
</reference>
<dbReference type="Pfam" id="PF16170">
    <property type="entry name" value="DUF4873"/>
    <property type="match status" value="1"/>
</dbReference>
<dbReference type="EMBL" id="CP108084">
    <property type="protein sequence ID" value="WUP51708.1"/>
    <property type="molecule type" value="Genomic_DNA"/>
</dbReference>
<gene>
    <name evidence="3" type="ORF">OG994_09475</name>
</gene>
<organism evidence="3 4">
    <name type="scientific">Micromonospora globbae</name>
    <dbReference type="NCBI Taxonomy" id="1894969"/>
    <lineage>
        <taxon>Bacteria</taxon>
        <taxon>Bacillati</taxon>
        <taxon>Actinomycetota</taxon>
        <taxon>Actinomycetes</taxon>
        <taxon>Micromonosporales</taxon>
        <taxon>Micromonosporaceae</taxon>
        <taxon>Micromonospora</taxon>
    </lineage>
</organism>
<name>A0ABZ1SD74_9ACTN</name>
<proteinExistence type="predicted"/>
<evidence type="ECO:0000313" key="4">
    <source>
        <dbReference type="Proteomes" id="UP001432190"/>
    </source>
</evidence>
<dbReference type="RefSeq" id="WP_328852868.1">
    <property type="nucleotide sequence ID" value="NZ_CP108084.1"/>
</dbReference>
<feature type="region of interest" description="Disordered" evidence="1">
    <location>
        <begin position="79"/>
        <end position="103"/>
    </location>
</feature>